<dbReference type="RefSeq" id="WP_010851011.1">
    <property type="nucleotide sequence ID" value="NZ_HF570956.1"/>
</dbReference>
<proteinExistence type="predicted"/>
<comment type="caution">
    <text evidence="1">The sequence shown here is derived from an EMBL/GenBank/DDBJ whole genome shotgun (WGS) entry which is preliminary data.</text>
</comment>
<organism evidence="1 2">
    <name type="scientific">Phycicoccus elongatus Lp2</name>
    <dbReference type="NCBI Taxonomy" id="1193181"/>
    <lineage>
        <taxon>Bacteria</taxon>
        <taxon>Bacillati</taxon>
        <taxon>Actinomycetota</taxon>
        <taxon>Actinomycetes</taxon>
        <taxon>Micrococcales</taxon>
        <taxon>Intrasporangiaceae</taxon>
        <taxon>Phycicoccus</taxon>
    </lineage>
</organism>
<accession>N0E597</accession>
<gene>
    <name evidence="1" type="ORF">BN10_820016</name>
</gene>
<dbReference type="OrthoDB" id="4828183at2"/>
<protein>
    <recommendedName>
        <fullName evidence="3">Rhodanese domain-containing protein</fullName>
    </recommendedName>
</protein>
<dbReference type="AlphaFoldDB" id="N0E597"/>
<evidence type="ECO:0000313" key="2">
    <source>
        <dbReference type="Proteomes" id="UP000013167"/>
    </source>
</evidence>
<sequence length="101" mass="10416">MTTIDIRLAETTLFAGGSSMCSALTARAAFQEALHGRASILDLRSGSERAREGELPAYLSSGAEGGHRRLIALVGADGLTLDLPAIDGGFAAWRDAGMPVG</sequence>
<dbReference type="EMBL" id="CAIZ01000155">
    <property type="protein sequence ID" value="CCH71180.1"/>
    <property type="molecule type" value="Genomic_DNA"/>
</dbReference>
<evidence type="ECO:0008006" key="3">
    <source>
        <dbReference type="Google" id="ProtNLM"/>
    </source>
</evidence>
<keyword evidence="2" id="KW-1185">Reference proteome</keyword>
<name>N0E597_9MICO</name>
<reference evidence="1 2" key="1">
    <citation type="journal article" date="2013" name="ISME J.">
        <title>A metabolic model for members of the genus Tetrasphaera involved in enhanced biological phosphorus removal.</title>
        <authorList>
            <person name="Kristiansen R."/>
            <person name="Nguyen H.T.T."/>
            <person name="Saunders A.M."/>
            <person name="Nielsen J.L."/>
            <person name="Wimmer R."/>
            <person name="Le V.Q."/>
            <person name="McIlroy S.J."/>
            <person name="Petrovski S."/>
            <person name="Seviour R.J."/>
            <person name="Calteau A."/>
            <person name="Nielsen K.L."/>
            <person name="Nielsen P.H."/>
        </authorList>
    </citation>
    <scope>NUCLEOTIDE SEQUENCE [LARGE SCALE GENOMIC DNA]</scope>
    <source>
        <strain evidence="1 2">Lp2</strain>
    </source>
</reference>
<dbReference type="HOGENOM" id="CLU_2290331_0_0_11"/>
<evidence type="ECO:0000313" key="1">
    <source>
        <dbReference type="EMBL" id="CCH71180.1"/>
    </source>
</evidence>
<dbReference type="Proteomes" id="UP000013167">
    <property type="component" value="Unassembled WGS sequence"/>
</dbReference>